<dbReference type="Pfam" id="PF02563">
    <property type="entry name" value="Poly_export"/>
    <property type="match status" value="1"/>
</dbReference>
<evidence type="ECO:0000259" key="4">
    <source>
        <dbReference type="Pfam" id="PF10531"/>
    </source>
</evidence>
<organism evidence="6 7">
    <name type="scientific">Rhizobium leucaenae</name>
    <dbReference type="NCBI Taxonomy" id="29450"/>
    <lineage>
        <taxon>Bacteria</taxon>
        <taxon>Pseudomonadati</taxon>
        <taxon>Pseudomonadota</taxon>
        <taxon>Alphaproteobacteria</taxon>
        <taxon>Hyphomicrobiales</taxon>
        <taxon>Rhizobiaceae</taxon>
        <taxon>Rhizobium/Agrobacterium group</taxon>
        <taxon>Rhizobium</taxon>
    </lineage>
</organism>
<evidence type="ECO:0000259" key="3">
    <source>
        <dbReference type="Pfam" id="PF02563"/>
    </source>
</evidence>
<dbReference type="EMBL" id="JACIIG010000002">
    <property type="protein sequence ID" value="MBB4567165.1"/>
    <property type="molecule type" value="Genomic_DNA"/>
</dbReference>
<comment type="caution">
    <text evidence="6">The sequence shown here is derived from an EMBL/GenBank/DDBJ whole genome shotgun (WGS) entry which is preliminary data.</text>
</comment>
<dbReference type="GO" id="GO:0015159">
    <property type="term" value="F:polysaccharide transmembrane transporter activity"/>
    <property type="evidence" value="ECO:0007669"/>
    <property type="project" value="InterPro"/>
</dbReference>
<dbReference type="OrthoDB" id="9798876at2"/>
<keyword evidence="1" id="KW-0732">Signal</keyword>
<dbReference type="Pfam" id="PF10531">
    <property type="entry name" value="SLBB"/>
    <property type="match status" value="1"/>
</dbReference>
<protein>
    <submittedName>
        <fullName evidence="6">Protein involved in polysaccharide export with SLBB domain</fullName>
    </submittedName>
</protein>
<gene>
    <name evidence="6" type="ORF">GGE60_001266</name>
</gene>
<dbReference type="Pfam" id="PF25994">
    <property type="entry name" value="HH_AprE"/>
    <property type="match status" value="1"/>
</dbReference>
<feature type="coiled-coil region" evidence="2">
    <location>
        <begin position="185"/>
        <end position="290"/>
    </location>
</feature>
<sequence>MLTVSALHAHARRKTPGTILGLFLALAFSGTAFIDKANAASDEIYHIKPQTRMKVAIVEWVASTGEYKEWTALNGEYVVSQSGTISIPMIGEMPVIDKTTADVSTEIGDRLKQITGLATAPTASVEVVKYPMIYVTGSVEKPSELEFRPGLTVKQAVAMAGGRERRSNPTGEYNNAQQISYAGEINRMELQLKQLGARRARLMAEMNDQTTVDFPPEIKAAPEGSAIKQIMTSEIDVFNARAEALRQQLQSAAELETLLRNEIDILDEKMASQDEQVKIAQDELQDISKLVDTKILTTSRKTSLERVVADMQSGKLDLVVASMQAKQKLSETERDALNLKGQRKTEAGQQLQTTESEIEDTKLKRNTTLQLLQIAGASLSRSESMKAIDLQPLEYWVTRGGDGGTTSEIPETAALQPGDVLDVRYNVSSSLDSAMLSSADPTQSQSQ</sequence>
<feature type="domain" description="Soluble ligand binding" evidence="4">
    <location>
        <begin position="132"/>
        <end position="165"/>
    </location>
</feature>
<evidence type="ECO:0000313" key="6">
    <source>
        <dbReference type="EMBL" id="MBB4567165.1"/>
    </source>
</evidence>
<evidence type="ECO:0000256" key="2">
    <source>
        <dbReference type="SAM" id="Coils"/>
    </source>
</evidence>
<dbReference type="Proteomes" id="UP000543836">
    <property type="component" value="Unassembled WGS sequence"/>
</dbReference>
<dbReference type="InterPro" id="IPR019554">
    <property type="entry name" value="Soluble_ligand-bd"/>
</dbReference>
<evidence type="ECO:0000256" key="1">
    <source>
        <dbReference type="ARBA" id="ARBA00022729"/>
    </source>
</evidence>
<dbReference type="Gene3D" id="3.10.560.10">
    <property type="entry name" value="Outer membrane lipoprotein wza domain like"/>
    <property type="match status" value="1"/>
</dbReference>
<feature type="coiled-coil region" evidence="2">
    <location>
        <begin position="322"/>
        <end position="364"/>
    </location>
</feature>
<keyword evidence="7" id="KW-1185">Reference proteome</keyword>
<dbReference type="InterPro" id="IPR003715">
    <property type="entry name" value="Poly_export_N"/>
</dbReference>
<dbReference type="InterPro" id="IPR049712">
    <property type="entry name" value="Poly_export"/>
</dbReference>
<keyword evidence="2" id="KW-0175">Coiled coil</keyword>
<dbReference type="InterPro" id="IPR058781">
    <property type="entry name" value="HH_AprE-like"/>
</dbReference>
<dbReference type="RefSeq" id="WP_081670156.1">
    <property type="nucleotide sequence ID" value="NZ_JACIIG010000002.1"/>
</dbReference>
<proteinExistence type="predicted"/>
<evidence type="ECO:0000259" key="5">
    <source>
        <dbReference type="Pfam" id="PF25994"/>
    </source>
</evidence>
<dbReference type="PANTHER" id="PTHR33619:SF3">
    <property type="entry name" value="POLYSACCHARIDE EXPORT PROTEIN GFCE-RELATED"/>
    <property type="match status" value="1"/>
</dbReference>
<accession>A0A7W7EIW5</accession>
<dbReference type="PANTHER" id="PTHR33619">
    <property type="entry name" value="POLYSACCHARIDE EXPORT PROTEIN GFCE-RELATED"/>
    <property type="match status" value="1"/>
</dbReference>
<reference evidence="6 7" key="1">
    <citation type="submission" date="2020-08" db="EMBL/GenBank/DDBJ databases">
        <title>Genomic Encyclopedia of Type Strains, Phase IV (KMG-V): Genome sequencing to study the core and pangenomes of soil and plant-associated prokaryotes.</title>
        <authorList>
            <person name="Whitman W."/>
        </authorList>
    </citation>
    <scope>NUCLEOTIDE SEQUENCE [LARGE SCALE GENOMIC DNA]</scope>
    <source>
        <strain evidence="6 7">SEMIA 492</strain>
    </source>
</reference>
<evidence type="ECO:0000313" key="7">
    <source>
        <dbReference type="Proteomes" id="UP000543836"/>
    </source>
</evidence>
<feature type="domain" description="AprE-like long alpha-helical hairpin" evidence="5">
    <location>
        <begin position="184"/>
        <end position="366"/>
    </location>
</feature>
<dbReference type="Gene3D" id="3.30.1950.10">
    <property type="entry name" value="wza like domain"/>
    <property type="match status" value="1"/>
</dbReference>
<dbReference type="AlphaFoldDB" id="A0A7W7EIW5"/>
<name>A0A7W7EIW5_9HYPH</name>
<feature type="domain" description="Polysaccharide export protein N-terminal" evidence="3">
    <location>
        <begin position="41"/>
        <end position="127"/>
    </location>
</feature>